<evidence type="ECO:0000256" key="2">
    <source>
        <dbReference type="ARBA" id="ARBA00013064"/>
    </source>
</evidence>
<dbReference type="EMBL" id="KN714674">
    <property type="protein sequence ID" value="KUI54456.1"/>
    <property type="molecule type" value="Genomic_DNA"/>
</dbReference>
<dbReference type="EC" id="3.1.3.48" evidence="2"/>
<dbReference type="Pfam" id="PF00782">
    <property type="entry name" value="DSPc"/>
    <property type="match status" value="1"/>
</dbReference>
<reference evidence="9" key="1">
    <citation type="submission" date="2014-12" db="EMBL/GenBank/DDBJ databases">
        <title>Genome Sequence of Valsa Canker Pathogens Uncovers a Specific Adaption of Colonization on Woody Bark.</title>
        <authorList>
            <person name="Yin Z."/>
            <person name="Liu H."/>
            <person name="Gao X."/>
            <person name="Li Z."/>
            <person name="Song N."/>
            <person name="Ke X."/>
            <person name="Dai Q."/>
            <person name="Wu Y."/>
            <person name="Sun Y."/>
            <person name="Xu J.-R."/>
            <person name="Kang Z.K."/>
            <person name="Wang L."/>
            <person name="Huang L."/>
        </authorList>
    </citation>
    <scope>NUCLEOTIDE SEQUENCE [LARGE SCALE GENOMIC DNA]</scope>
    <source>
        <strain evidence="9">SXYL134</strain>
    </source>
</reference>
<dbReference type="PROSITE" id="PS50054">
    <property type="entry name" value="TYR_PHOSPHATASE_DUAL"/>
    <property type="match status" value="1"/>
</dbReference>
<evidence type="ECO:0000259" key="7">
    <source>
        <dbReference type="PROSITE" id="PS50056"/>
    </source>
</evidence>
<dbReference type="Proteomes" id="UP000078576">
    <property type="component" value="Unassembled WGS sequence"/>
</dbReference>
<dbReference type="GO" id="GO:0033550">
    <property type="term" value="F:MAP kinase tyrosine phosphatase activity"/>
    <property type="evidence" value="ECO:0007669"/>
    <property type="project" value="TreeGrafter"/>
</dbReference>
<dbReference type="InterPro" id="IPR000387">
    <property type="entry name" value="Tyr_Pase_dom"/>
</dbReference>
<feature type="compositionally biased region" description="Basic and acidic residues" evidence="5">
    <location>
        <begin position="246"/>
        <end position="258"/>
    </location>
</feature>
<feature type="region of interest" description="Disordered" evidence="5">
    <location>
        <begin position="236"/>
        <end position="258"/>
    </location>
</feature>
<dbReference type="SUPFAM" id="SSF52799">
    <property type="entry name" value="(Phosphotyrosine protein) phosphatases II"/>
    <property type="match status" value="1"/>
</dbReference>
<evidence type="ECO:0000256" key="3">
    <source>
        <dbReference type="ARBA" id="ARBA00022801"/>
    </source>
</evidence>
<organism evidence="8 9">
    <name type="scientific">Cytospora mali</name>
    <name type="common">Apple Valsa canker fungus</name>
    <name type="synonym">Valsa mali</name>
    <dbReference type="NCBI Taxonomy" id="578113"/>
    <lineage>
        <taxon>Eukaryota</taxon>
        <taxon>Fungi</taxon>
        <taxon>Dikarya</taxon>
        <taxon>Ascomycota</taxon>
        <taxon>Pezizomycotina</taxon>
        <taxon>Sordariomycetes</taxon>
        <taxon>Sordariomycetidae</taxon>
        <taxon>Diaporthales</taxon>
        <taxon>Cytosporaceae</taxon>
        <taxon>Cytospora</taxon>
    </lineage>
</organism>
<dbReference type="InterPro" id="IPR016130">
    <property type="entry name" value="Tyr_Pase_AS"/>
</dbReference>
<evidence type="ECO:0000313" key="9">
    <source>
        <dbReference type="Proteomes" id="UP000078576"/>
    </source>
</evidence>
<dbReference type="AlphaFoldDB" id="A0A194US53"/>
<evidence type="ECO:0000256" key="4">
    <source>
        <dbReference type="ARBA" id="ARBA00022912"/>
    </source>
</evidence>
<dbReference type="PANTHER" id="PTHR10159:SF519">
    <property type="entry name" value="DUAL SPECIFICITY PROTEIN PHOSPHATASE MPK3"/>
    <property type="match status" value="1"/>
</dbReference>
<dbReference type="InterPro" id="IPR000340">
    <property type="entry name" value="Dual-sp_phosphatase_cat-dom"/>
</dbReference>
<evidence type="ECO:0000256" key="1">
    <source>
        <dbReference type="ARBA" id="ARBA00008601"/>
    </source>
</evidence>
<dbReference type="OrthoDB" id="10252009at2759"/>
<evidence type="ECO:0000256" key="5">
    <source>
        <dbReference type="SAM" id="MobiDB-lite"/>
    </source>
</evidence>
<dbReference type="PANTHER" id="PTHR10159">
    <property type="entry name" value="DUAL SPECIFICITY PROTEIN PHOSPHATASE"/>
    <property type="match status" value="1"/>
</dbReference>
<feature type="domain" description="Tyrosine-protein phosphatase" evidence="6">
    <location>
        <begin position="126"/>
        <end position="325"/>
    </location>
</feature>
<keyword evidence="4" id="KW-0904">Protein phosphatase</keyword>
<dbReference type="STRING" id="694573.A0A194US53"/>
<keyword evidence="9" id="KW-1185">Reference proteome</keyword>
<dbReference type="CDD" id="cd14498">
    <property type="entry name" value="DSP"/>
    <property type="match status" value="1"/>
</dbReference>
<dbReference type="GO" id="GO:0017017">
    <property type="term" value="F:MAP kinase tyrosine/serine/threonine phosphatase activity"/>
    <property type="evidence" value="ECO:0007669"/>
    <property type="project" value="TreeGrafter"/>
</dbReference>
<gene>
    <name evidence="8" type="ORF">VP1G_01848</name>
</gene>
<dbReference type="GO" id="GO:0043409">
    <property type="term" value="P:negative regulation of MAPK cascade"/>
    <property type="evidence" value="ECO:0007669"/>
    <property type="project" value="TreeGrafter"/>
</dbReference>
<dbReference type="GO" id="GO:0008330">
    <property type="term" value="F:protein tyrosine/threonine phosphatase activity"/>
    <property type="evidence" value="ECO:0007669"/>
    <property type="project" value="TreeGrafter"/>
</dbReference>
<name>A0A194US53_CYTMA</name>
<feature type="domain" description="Tyrosine specific protein phosphatases" evidence="7">
    <location>
        <begin position="245"/>
        <end position="303"/>
    </location>
</feature>
<dbReference type="PROSITE" id="PS00383">
    <property type="entry name" value="TYR_PHOSPHATASE_1"/>
    <property type="match status" value="1"/>
</dbReference>
<dbReference type="PROSITE" id="PS50056">
    <property type="entry name" value="TYR_PHOSPHATASE_2"/>
    <property type="match status" value="1"/>
</dbReference>
<dbReference type="InterPro" id="IPR020422">
    <property type="entry name" value="TYR_PHOSPHATASE_DUAL_dom"/>
</dbReference>
<evidence type="ECO:0000259" key="6">
    <source>
        <dbReference type="PROSITE" id="PS50054"/>
    </source>
</evidence>
<dbReference type="Gene3D" id="3.90.190.10">
    <property type="entry name" value="Protein tyrosine phosphatase superfamily"/>
    <property type="match status" value="1"/>
</dbReference>
<dbReference type="SMART" id="SM00195">
    <property type="entry name" value="DSPc"/>
    <property type="match status" value="1"/>
</dbReference>
<accession>A0A194US53</accession>
<evidence type="ECO:0000313" key="8">
    <source>
        <dbReference type="EMBL" id="KUI54456.1"/>
    </source>
</evidence>
<sequence>MDPRIEFTCNVCGTICPHDCLPAPGDVFVCSNTACRANNPSNFGVPDDLAKMRTGPVTGPAPRIPTMAEVAHTSRVSNLLYPSMRSKETRVEDNFKQEKKVMDLVDSLRVAPNPSAIDCMFYTPMTPSITEILPGLYIGNIACANNEEMLRRFNITAVISVISQNGMSSPVVAPAQSGAQVQHPLQKLFTVDDRMLINASDRPYENLIKYFEGACNFIYHHCHPVMYAAVAGSNTADAPTSTNEEQQQKEKKTTAEETTPKAGRVLVHCVQGISRSATIVAAYLMWRKRASAANVLTFIKNKRRMVNPNKGFLDQLLIWEKMGYTIWGNKEFRIPCLEYTHLQLRLDNYKSLEMLKQEAMGGFYAA</sequence>
<proteinExistence type="inferred from homology"/>
<dbReference type="InterPro" id="IPR029021">
    <property type="entry name" value="Prot-tyrosine_phosphatase-like"/>
</dbReference>
<comment type="similarity">
    <text evidence="1">Belongs to the protein-tyrosine phosphatase family. Non-receptor class dual specificity subfamily.</text>
</comment>
<dbReference type="GO" id="GO:0005737">
    <property type="term" value="C:cytoplasm"/>
    <property type="evidence" value="ECO:0007669"/>
    <property type="project" value="TreeGrafter"/>
</dbReference>
<protein>
    <recommendedName>
        <fullName evidence="2">protein-tyrosine-phosphatase</fullName>
        <ecNumber evidence="2">3.1.3.48</ecNumber>
    </recommendedName>
</protein>
<keyword evidence="3" id="KW-0378">Hydrolase</keyword>